<dbReference type="AlphaFoldDB" id="A0AAN5D672"/>
<proteinExistence type="predicted"/>
<feature type="non-terminal residue" evidence="1">
    <location>
        <position position="1"/>
    </location>
</feature>
<comment type="caution">
    <text evidence="1">The sequence shown here is derived from an EMBL/GenBank/DDBJ whole genome shotgun (WGS) entry which is preliminary data.</text>
</comment>
<reference evidence="2" key="1">
    <citation type="submission" date="2022-10" db="EMBL/GenBank/DDBJ databases">
        <title>Genome assembly of Pristionchus species.</title>
        <authorList>
            <person name="Yoshida K."/>
            <person name="Sommer R.J."/>
        </authorList>
    </citation>
    <scope>NUCLEOTIDE SEQUENCE [LARGE SCALE GENOMIC DNA]</scope>
    <source>
        <strain evidence="2">RS5460</strain>
    </source>
</reference>
<organism evidence="1 2">
    <name type="scientific">Pristionchus mayeri</name>
    <dbReference type="NCBI Taxonomy" id="1317129"/>
    <lineage>
        <taxon>Eukaryota</taxon>
        <taxon>Metazoa</taxon>
        <taxon>Ecdysozoa</taxon>
        <taxon>Nematoda</taxon>
        <taxon>Chromadorea</taxon>
        <taxon>Rhabditida</taxon>
        <taxon>Rhabditina</taxon>
        <taxon>Diplogasteromorpha</taxon>
        <taxon>Diplogasteroidea</taxon>
        <taxon>Neodiplogasteridae</taxon>
        <taxon>Pristionchus</taxon>
    </lineage>
</organism>
<dbReference type="EMBL" id="BTRK01000006">
    <property type="protein sequence ID" value="GMR57278.1"/>
    <property type="molecule type" value="Genomic_DNA"/>
</dbReference>
<keyword evidence="2" id="KW-1185">Reference proteome</keyword>
<sequence length="92" mass="10246">LNEPQFSDPTAFIAQIDSLALISVWLTERAESSSSFFGLPHSFWEILLNEKLSSGSIKYACADKIDYQVMKAPINLPDKPIGSLGWEKVDVE</sequence>
<accession>A0AAN5D672</accession>
<gene>
    <name evidence="1" type="ORF">PMAYCL1PPCAC_27473</name>
</gene>
<name>A0AAN5D672_9BILA</name>
<dbReference type="Proteomes" id="UP001328107">
    <property type="component" value="Unassembled WGS sequence"/>
</dbReference>
<evidence type="ECO:0000313" key="1">
    <source>
        <dbReference type="EMBL" id="GMR57278.1"/>
    </source>
</evidence>
<evidence type="ECO:0000313" key="2">
    <source>
        <dbReference type="Proteomes" id="UP001328107"/>
    </source>
</evidence>
<protein>
    <submittedName>
        <fullName evidence="1">Uncharacterized protein</fullName>
    </submittedName>
</protein>